<comment type="caution">
    <text evidence="2">The sequence shown here is derived from an EMBL/GenBank/DDBJ whole genome shotgun (WGS) entry which is preliminary data.</text>
</comment>
<feature type="compositionally biased region" description="Basic and acidic residues" evidence="1">
    <location>
        <begin position="771"/>
        <end position="787"/>
    </location>
</feature>
<feature type="compositionally biased region" description="Polar residues" evidence="1">
    <location>
        <begin position="509"/>
        <end position="525"/>
    </location>
</feature>
<feature type="compositionally biased region" description="Polar residues" evidence="1">
    <location>
        <begin position="1631"/>
        <end position="1653"/>
    </location>
</feature>
<feature type="compositionally biased region" description="Polar residues" evidence="1">
    <location>
        <begin position="1510"/>
        <end position="1528"/>
    </location>
</feature>
<evidence type="ECO:0000313" key="3">
    <source>
        <dbReference type="Proteomes" id="UP001458880"/>
    </source>
</evidence>
<feature type="region of interest" description="Disordered" evidence="1">
    <location>
        <begin position="856"/>
        <end position="877"/>
    </location>
</feature>
<feature type="compositionally biased region" description="Low complexity" evidence="1">
    <location>
        <begin position="496"/>
        <end position="508"/>
    </location>
</feature>
<proteinExistence type="predicted"/>
<feature type="region of interest" description="Disordered" evidence="1">
    <location>
        <begin position="1508"/>
        <end position="1653"/>
    </location>
</feature>
<feature type="compositionally biased region" description="Polar residues" evidence="1">
    <location>
        <begin position="1292"/>
        <end position="1308"/>
    </location>
</feature>
<feature type="region of interest" description="Disordered" evidence="1">
    <location>
        <begin position="23"/>
        <end position="86"/>
    </location>
</feature>
<keyword evidence="3" id="KW-1185">Reference proteome</keyword>
<feature type="compositionally biased region" description="Polar residues" evidence="1">
    <location>
        <begin position="1580"/>
        <end position="1591"/>
    </location>
</feature>
<feature type="region of interest" description="Disordered" evidence="1">
    <location>
        <begin position="1124"/>
        <end position="1178"/>
    </location>
</feature>
<feature type="region of interest" description="Disordered" evidence="1">
    <location>
        <begin position="1071"/>
        <end position="1112"/>
    </location>
</feature>
<dbReference type="EMBL" id="JASPKY010000864">
    <property type="protein sequence ID" value="KAK9680843.1"/>
    <property type="molecule type" value="Genomic_DNA"/>
</dbReference>
<feature type="region of interest" description="Disordered" evidence="1">
    <location>
        <begin position="341"/>
        <end position="395"/>
    </location>
</feature>
<evidence type="ECO:0000256" key="1">
    <source>
        <dbReference type="SAM" id="MobiDB-lite"/>
    </source>
</evidence>
<feature type="region of interest" description="Disordered" evidence="1">
    <location>
        <begin position="288"/>
        <end position="329"/>
    </location>
</feature>
<feature type="compositionally biased region" description="Polar residues" evidence="1">
    <location>
        <begin position="822"/>
        <end position="833"/>
    </location>
</feature>
<accession>A0AAW1HWD1</accession>
<dbReference type="Proteomes" id="UP001458880">
    <property type="component" value="Unassembled WGS sequence"/>
</dbReference>
<name>A0AAW1HWD1_POPJA</name>
<feature type="compositionally biased region" description="Acidic residues" evidence="1">
    <location>
        <begin position="443"/>
        <end position="452"/>
    </location>
</feature>
<feature type="region of interest" description="Disordered" evidence="1">
    <location>
        <begin position="714"/>
        <end position="841"/>
    </location>
</feature>
<organism evidence="2 3">
    <name type="scientific">Popillia japonica</name>
    <name type="common">Japanese beetle</name>
    <dbReference type="NCBI Taxonomy" id="7064"/>
    <lineage>
        <taxon>Eukaryota</taxon>
        <taxon>Metazoa</taxon>
        <taxon>Ecdysozoa</taxon>
        <taxon>Arthropoda</taxon>
        <taxon>Hexapoda</taxon>
        <taxon>Insecta</taxon>
        <taxon>Pterygota</taxon>
        <taxon>Neoptera</taxon>
        <taxon>Endopterygota</taxon>
        <taxon>Coleoptera</taxon>
        <taxon>Polyphaga</taxon>
        <taxon>Scarabaeiformia</taxon>
        <taxon>Scarabaeidae</taxon>
        <taxon>Rutelinae</taxon>
        <taxon>Popillia</taxon>
    </lineage>
</organism>
<feature type="compositionally biased region" description="Low complexity" evidence="1">
    <location>
        <begin position="1279"/>
        <end position="1291"/>
    </location>
</feature>
<feature type="compositionally biased region" description="Low complexity" evidence="1">
    <location>
        <begin position="1546"/>
        <end position="1576"/>
    </location>
</feature>
<protein>
    <submittedName>
        <fullName evidence="2">Uncharacterized protein</fullName>
    </submittedName>
</protein>
<reference evidence="2 3" key="1">
    <citation type="journal article" date="2024" name="BMC Genomics">
        <title>De novo assembly and annotation of Popillia japonica's genome with initial clues to its potential as an invasive pest.</title>
        <authorList>
            <person name="Cucini C."/>
            <person name="Boschi S."/>
            <person name="Funari R."/>
            <person name="Cardaioli E."/>
            <person name="Iannotti N."/>
            <person name="Marturano G."/>
            <person name="Paoli F."/>
            <person name="Bruttini M."/>
            <person name="Carapelli A."/>
            <person name="Frati F."/>
            <person name="Nardi F."/>
        </authorList>
    </citation>
    <scope>NUCLEOTIDE SEQUENCE [LARGE SCALE GENOMIC DNA]</scope>
    <source>
        <strain evidence="2">DMR45628</strain>
    </source>
</reference>
<feature type="compositionally biased region" description="Acidic residues" evidence="1">
    <location>
        <begin position="1226"/>
        <end position="1235"/>
    </location>
</feature>
<feature type="region of interest" description="Disordered" evidence="1">
    <location>
        <begin position="1213"/>
        <end position="1356"/>
    </location>
</feature>
<feature type="compositionally biased region" description="Basic and acidic residues" evidence="1">
    <location>
        <begin position="733"/>
        <end position="747"/>
    </location>
</feature>
<feature type="compositionally biased region" description="Basic and acidic residues" evidence="1">
    <location>
        <begin position="1529"/>
        <end position="1545"/>
    </location>
</feature>
<sequence>MGKIYECSNMEQDGSLILQQQGRYEAGHRRHPRQQPLEPRRQHHRCRRDQRITNSRGGSSKNRSARLPPGSVLRRIRTSTDNQQQRWVVEEPVRQITTRLSPAKDTDMATTRGPNVSVLHLRSTSNPWETIPTSVFTTSTASSRSYSTTRTSQSCQPQLTKHQSLGGYNQSYKYNSQGFHAGGEINSTEIFMNTSCNRELSPVRWCDKEVDGVYLGRSGWVQVQQRSLDENRRHTYVSTESLQPSKRIGIKLADYHCKSEPGKYSDIRNVEPQRPIYLPLRARDFEVSTKRTPSPRNVPENFSPPSITPIISPPPAFQDKATKSTKSRTFFGKAPFLPRSNAIVDSDDVSPPTSPKKILWNSAPTRRPKPISPSTEQIRSYPRIPQTKSLEDTTATRRTQFIQKYGESSSSSSSSMGFRSLDSYVPRVAMPRLSENTDSSVDVYEDADDEDNNSSSVNISMVPPKEKTSPSGRNTRLPYRVPMRKSPASSDSNKQPSCASPTSSTSSSGNEFPTRSPSGTLQQMRRSAPARQYQIQEDPSLRVRRSRSLQLPERKAPANFGRVTNQKVSPQHPEAHRVVVKIGGDNRSNKKTTKEEDMNEILREAEVVTSYLYGNRTRAAQQALMIHRYNNVRDDKSKPDQKVSGSNVYNIYVVGNGKDRQKVLQRGSTAPTLTTVKKEVKNPCNSDTCDFWPHCAHRESLNTQAQSMMRLSHSYPTHQRSMDKPSPDNTRPTLERSKRISRADTDIRSYSNLPTRRPTSTGFSVDSGTTAREKQRLSPNKNVEKKTSPVSVASARSPVSRNASSSSSSDVYVTTSDRTSTKSPKNAKSSGGSTPMDEIAPTVIVKEEAVREIVLTRPGSAPGEENKTGGSFVDNQQRSMSLPKSFLSASYQPAEGPNVSVLHLRSTSNPWETIPTSVFTTSTASSRSYSTTRTSQSCQPQLTKHQSLGGYNQSYKYNSQGFHAGGEINSTEIFMNTSCNRELSPVRWCDKEVDGVYLGRSGWVQVQQRSLDENRRHTYVSTESLQPSKRIGIKLADYHCKSEPGKYSDIRNVEPQRPIYLPLRARDFEVSTKRTPSPRNVPENFSPPSITPIISPPPAFQDKATKSTKSRTFFGKAPFLPRSNAIVDSDDVSPPTSPKKILWNSAPTRRPKPISPSTEQIRSYPRIPQTKSLEDTTATRRTQFIQKYGESSSSSSSSMGFRSLDSYVPRVAMPRLSENTDSSVDVYEDADDEDNNSSSVNISMVPPKEKTSPSGRNTRLPYRVPMRKSPASSDSNKQPSCASPTSSTSSSGNEFPTRSPSGTLQQMRRSAPARQYQIQEDPSLRVRRSRSLQLPERKAPANFGRVTNQKVSPQHPEAHRVVVKIGGDNRSNKKTTKEEDMNEILREAEVVTSYLYGNRTRAAQQALMIHRYNNVRDDKSKPDQKVSGSNVYNIYVVGNGKDRQKVLQRGSTAPTLTTVKKEVKNPCNSDTFILRIKDPWTNQVLRIRGQHWKDLRGYQELIPILDPITNLPTRRPTSTGFSVDSGTTAREKQRLSPNKNVEKKTSPVSVASARSPVSRNASSSSSSDVYVTTSDRTSTKSPKNAKSSGGSTPMDEIAPTVIVKEEAVREIVLTRPGSAPGEENKTGGSFVDNQQRSMSLPKSFLSASYQPAE</sequence>
<gene>
    <name evidence="2" type="ORF">QE152_g38784</name>
</gene>
<feature type="region of interest" description="Disordered" evidence="1">
    <location>
        <begin position="430"/>
        <end position="573"/>
    </location>
</feature>
<feature type="compositionally biased region" description="Low complexity" evidence="1">
    <location>
        <begin position="788"/>
        <end position="818"/>
    </location>
</feature>
<feature type="compositionally biased region" description="Polar residues" evidence="1">
    <location>
        <begin position="748"/>
        <end position="770"/>
    </location>
</feature>
<evidence type="ECO:0000313" key="2">
    <source>
        <dbReference type="EMBL" id="KAK9680843.1"/>
    </source>
</evidence>
<feature type="compositionally biased region" description="Polar residues" evidence="1">
    <location>
        <begin position="52"/>
        <end position="62"/>
    </location>
</feature>